<evidence type="ECO:0000256" key="1">
    <source>
        <dbReference type="SAM" id="MobiDB-lite"/>
    </source>
</evidence>
<evidence type="ECO:0000313" key="3">
    <source>
        <dbReference type="Proteomes" id="UP000324748"/>
    </source>
</evidence>
<protein>
    <submittedName>
        <fullName evidence="2">Uncharacterized protein</fullName>
    </submittedName>
</protein>
<accession>A0A5B0PMZ0</accession>
<comment type="caution">
    <text evidence="2">The sequence shown here is derived from an EMBL/GenBank/DDBJ whole genome shotgun (WGS) entry which is preliminary data.</text>
</comment>
<gene>
    <name evidence="2" type="ORF">PGT21_016413</name>
</gene>
<dbReference type="Proteomes" id="UP000324748">
    <property type="component" value="Unassembled WGS sequence"/>
</dbReference>
<name>A0A5B0PMZ0_PUCGR</name>
<feature type="region of interest" description="Disordered" evidence="1">
    <location>
        <begin position="1"/>
        <end position="25"/>
    </location>
</feature>
<reference evidence="2 3" key="1">
    <citation type="submission" date="2019-05" db="EMBL/GenBank/DDBJ databases">
        <title>Emergence of the Ug99 lineage of the wheat stem rust pathogen through somatic hybridization.</title>
        <authorList>
            <person name="Li F."/>
            <person name="Upadhyaya N.M."/>
            <person name="Sperschneider J."/>
            <person name="Matny O."/>
            <person name="Nguyen-Phuc H."/>
            <person name="Mago R."/>
            <person name="Raley C."/>
            <person name="Miller M.E."/>
            <person name="Silverstein K.A.T."/>
            <person name="Henningsen E."/>
            <person name="Hirsch C.D."/>
            <person name="Visser B."/>
            <person name="Pretorius Z.A."/>
            <person name="Steffenson B.J."/>
            <person name="Schwessinger B."/>
            <person name="Dodds P.N."/>
            <person name="Figueroa M."/>
        </authorList>
    </citation>
    <scope>NUCLEOTIDE SEQUENCE [LARGE SCALE GENOMIC DNA]</scope>
    <source>
        <strain evidence="2">21-0</strain>
    </source>
</reference>
<organism evidence="2 3">
    <name type="scientific">Puccinia graminis f. sp. tritici</name>
    <dbReference type="NCBI Taxonomy" id="56615"/>
    <lineage>
        <taxon>Eukaryota</taxon>
        <taxon>Fungi</taxon>
        <taxon>Dikarya</taxon>
        <taxon>Basidiomycota</taxon>
        <taxon>Pucciniomycotina</taxon>
        <taxon>Pucciniomycetes</taxon>
        <taxon>Pucciniales</taxon>
        <taxon>Pucciniaceae</taxon>
        <taxon>Puccinia</taxon>
    </lineage>
</organism>
<dbReference type="EMBL" id="VSWC01000053">
    <property type="protein sequence ID" value="KAA1101309.1"/>
    <property type="molecule type" value="Genomic_DNA"/>
</dbReference>
<proteinExistence type="predicted"/>
<evidence type="ECO:0000313" key="2">
    <source>
        <dbReference type="EMBL" id="KAA1101309.1"/>
    </source>
</evidence>
<sequence>MSSNPRPPRSNSETPDNSGWRELTSKKQGCSVWVATQSYPGIPNFADSLHSPKLIEVIDPFSDWWFTVSISATSLPSPLISLRATTVWRAIINNREVLGDSEHLQQPNI</sequence>
<dbReference type="AlphaFoldDB" id="A0A5B0PMZ0"/>
<keyword evidence="3" id="KW-1185">Reference proteome</keyword>